<proteinExistence type="predicted"/>
<evidence type="ECO:0000313" key="2">
    <source>
        <dbReference type="Proteomes" id="UP000005239"/>
    </source>
</evidence>
<protein>
    <submittedName>
        <fullName evidence="1">Uncharacterized protein</fullName>
    </submittedName>
</protein>
<sequence length="599" mass="67691">MNFSAKFPPGSIEYALHTIPILQIVHSTFIVLALPPVILLMWFLRRIALHVNCQLLLYTWLFSFFLSIISHGSFVMCDIVTGRFIPINSRDPELRSYSLAAHGFAHAFSSIQELIFSVERAFACANPSTYHDRSLSVLPLFLAELGGIGLAFYFSYLLKIGDHLILGCIITNIIDAISLLCLIATTIWTNQKKKKLLLCGLKEKYQIQEAFETTRVMLPCGVISIVMKLCAMASAWTYGLKIIQSTFAFTVTSGLYLIVSLIVKEKKLNVKIETTNIFICSVIFLTTHVKLRRMVSQIFCPGKKQITPLSQTTQRNADLHFDSYFAQLASFANYPCKSVFVLFAFPLVTIVIYLLRKVALHVNCNIIGHASFIMCDLLSGKYIPESDNDPEYRLIIFGVHGFVHAFSSVQELLFSIERTFACANPSVYHDRSLSITPLFFSEVAALIMACLITNTVDCLSLLCLVITKIWTDRKMKSLLLSGLNEKYQIREAFEITKVMLPCGLISLIMKLCAMSLGWIYGLHIIHSPYAFTITSGLYFIVNRNRKLYNLFSYFSDNSSEITPERLCNVLVLFILWLFLIDGSQSSALTSKRTHHSMQK</sequence>
<accession>A0A2A6C3Z3</accession>
<dbReference type="EnsemblMetazoa" id="PPA40484.1">
    <property type="protein sequence ID" value="PPA40484.1"/>
    <property type="gene ID" value="WBGene00278853"/>
</dbReference>
<dbReference type="PANTHER" id="PTHR47521:SF18">
    <property type="entry name" value="G PROTEIN-COUPLED RECEPTOR-RELATED"/>
    <property type="match status" value="1"/>
</dbReference>
<reference evidence="2" key="1">
    <citation type="journal article" date="2008" name="Nat. Genet.">
        <title>The Pristionchus pacificus genome provides a unique perspective on nematode lifestyle and parasitism.</title>
        <authorList>
            <person name="Dieterich C."/>
            <person name="Clifton S.W."/>
            <person name="Schuster L.N."/>
            <person name="Chinwalla A."/>
            <person name="Delehaunty K."/>
            <person name="Dinkelacker I."/>
            <person name="Fulton L."/>
            <person name="Fulton R."/>
            <person name="Godfrey J."/>
            <person name="Minx P."/>
            <person name="Mitreva M."/>
            <person name="Roeseler W."/>
            <person name="Tian H."/>
            <person name="Witte H."/>
            <person name="Yang S.P."/>
            <person name="Wilson R.K."/>
            <person name="Sommer R.J."/>
        </authorList>
    </citation>
    <scope>NUCLEOTIDE SEQUENCE [LARGE SCALE GENOMIC DNA]</scope>
    <source>
        <strain evidence="2">PS312</strain>
    </source>
</reference>
<dbReference type="InterPro" id="IPR052860">
    <property type="entry name" value="NRL-GPCR1"/>
</dbReference>
<dbReference type="AlphaFoldDB" id="A0A2A6C3Z3"/>
<accession>A0A8R1Z024</accession>
<dbReference type="PANTHER" id="PTHR47521">
    <property type="entry name" value="SERPENTINE RECEPTOR, CLASS E (EPSILON)-RELATED"/>
    <property type="match status" value="1"/>
</dbReference>
<gene>
    <name evidence="1" type="primary">WBGene00278853</name>
</gene>
<name>A0A2A6C3Z3_PRIPA</name>
<reference evidence="1" key="2">
    <citation type="submission" date="2022-06" db="UniProtKB">
        <authorList>
            <consortium name="EnsemblMetazoa"/>
        </authorList>
    </citation>
    <scope>IDENTIFICATION</scope>
    <source>
        <strain evidence="1">PS312</strain>
    </source>
</reference>
<evidence type="ECO:0000313" key="1">
    <source>
        <dbReference type="EnsemblMetazoa" id="PPA40484.1"/>
    </source>
</evidence>
<keyword evidence="2" id="KW-1185">Reference proteome</keyword>
<organism evidence="1 2">
    <name type="scientific">Pristionchus pacificus</name>
    <name type="common">Parasitic nematode worm</name>
    <dbReference type="NCBI Taxonomy" id="54126"/>
    <lineage>
        <taxon>Eukaryota</taxon>
        <taxon>Metazoa</taxon>
        <taxon>Ecdysozoa</taxon>
        <taxon>Nematoda</taxon>
        <taxon>Chromadorea</taxon>
        <taxon>Rhabditida</taxon>
        <taxon>Rhabditina</taxon>
        <taxon>Diplogasteromorpha</taxon>
        <taxon>Diplogasteroidea</taxon>
        <taxon>Neodiplogasteridae</taxon>
        <taxon>Pristionchus</taxon>
    </lineage>
</organism>
<dbReference type="Proteomes" id="UP000005239">
    <property type="component" value="Unassembled WGS sequence"/>
</dbReference>